<name>A0ABR1UNN8_9PEZI</name>
<accession>A0ABR1UNN8</accession>
<evidence type="ECO:0000313" key="1">
    <source>
        <dbReference type="EMBL" id="KAK8060524.1"/>
    </source>
</evidence>
<keyword evidence="2" id="KW-1185">Reference proteome</keyword>
<protein>
    <recommendedName>
        <fullName evidence="3">CCHC-type domain-containing protein</fullName>
    </recommendedName>
</protein>
<comment type="caution">
    <text evidence="1">The sequence shown here is derived from an EMBL/GenBank/DDBJ whole genome shotgun (WGS) entry which is preliminary data.</text>
</comment>
<evidence type="ECO:0000313" key="2">
    <source>
        <dbReference type="Proteomes" id="UP001446871"/>
    </source>
</evidence>
<dbReference type="Proteomes" id="UP001446871">
    <property type="component" value="Unassembled WGS sequence"/>
</dbReference>
<proteinExistence type="predicted"/>
<reference evidence="1 2" key="1">
    <citation type="submission" date="2023-01" db="EMBL/GenBank/DDBJ databases">
        <title>Analysis of 21 Apiospora genomes using comparative genomics revels a genus with tremendous synthesis potential of carbohydrate active enzymes and secondary metabolites.</title>
        <authorList>
            <person name="Sorensen T."/>
        </authorList>
    </citation>
    <scope>NUCLEOTIDE SEQUENCE [LARGE SCALE GENOMIC DNA]</scope>
    <source>
        <strain evidence="1 2">CBS 83171</strain>
    </source>
</reference>
<dbReference type="EMBL" id="JAQQWM010000006">
    <property type="protein sequence ID" value="KAK8060524.1"/>
    <property type="molecule type" value="Genomic_DNA"/>
</dbReference>
<evidence type="ECO:0008006" key="3">
    <source>
        <dbReference type="Google" id="ProtNLM"/>
    </source>
</evidence>
<sequence>MRAGYCYGDNLNRGKRCFVCNKSGHVCQGKAPLLLRRVARHLVEEALVLQKNLVEKQTKENDE</sequence>
<organism evidence="1 2">
    <name type="scientific">Apiospora saccharicola</name>
    <dbReference type="NCBI Taxonomy" id="335842"/>
    <lineage>
        <taxon>Eukaryota</taxon>
        <taxon>Fungi</taxon>
        <taxon>Dikarya</taxon>
        <taxon>Ascomycota</taxon>
        <taxon>Pezizomycotina</taxon>
        <taxon>Sordariomycetes</taxon>
        <taxon>Xylariomycetidae</taxon>
        <taxon>Amphisphaeriales</taxon>
        <taxon>Apiosporaceae</taxon>
        <taxon>Apiospora</taxon>
    </lineage>
</organism>
<gene>
    <name evidence="1" type="ORF">PG996_010454</name>
</gene>